<dbReference type="EMBL" id="CAJPEV010001448">
    <property type="protein sequence ID" value="CAG0892707.1"/>
    <property type="molecule type" value="Genomic_DNA"/>
</dbReference>
<accession>A0A7R8XBC8</accession>
<keyword evidence="2" id="KW-1185">Reference proteome</keyword>
<gene>
    <name evidence="1" type="ORF">DSTB1V02_LOCUS7250</name>
</gene>
<organism evidence="1">
    <name type="scientific">Darwinula stevensoni</name>
    <dbReference type="NCBI Taxonomy" id="69355"/>
    <lineage>
        <taxon>Eukaryota</taxon>
        <taxon>Metazoa</taxon>
        <taxon>Ecdysozoa</taxon>
        <taxon>Arthropoda</taxon>
        <taxon>Crustacea</taxon>
        <taxon>Oligostraca</taxon>
        <taxon>Ostracoda</taxon>
        <taxon>Podocopa</taxon>
        <taxon>Podocopida</taxon>
        <taxon>Darwinulocopina</taxon>
        <taxon>Darwinuloidea</taxon>
        <taxon>Darwinulidae</taxon>
        <taxon>Darwinula</taxon>
    </lineage>
</organism>
<dbReference type="EMBL" id="LR900965">
    <property type="protein sequence ID" value="CAD7247419.1"/>
    <property type="molecule type" value="Genomic_DNA"/>
</dbReference>
<reference evidence="1" key="1">
    <citation type="submission" date="2020-11" db="EMBL/GenBank/DDBJ databases">
        <authorList>
            <person name="Tran Van P."/>
        </authorList>
    </citation>
    <scope>NUCLEOTIDE SEQUENCE</scope>
</reference>
<evidence type="ECO:0000313" key="1">
    <source>
        <dbReference type="EMBL" id="CAD7247419.1"/>
    </source>
</evidence>
<dbReference type="Proteomes" id="UP000677054">
    <property type="component" value="Unassembled WGS sequence"/>
</dbReference>
<name>A0A7R8XBC8_9CRUS</name>
<proteinExistence type="predicted"/>
<protein>
    <submittedName>
        <fullName evidence="1">Uncharacterized protein</fullName>
    </submittedName>
</protein>
<sequence length="320" mass="35650">MQHRADLARSFDRAILGKGNGSGRFSRRKRERRKAVNGARIPVVDGAVWPVQSADGRRRQAKKRSQWRQTRSFSTLKERVDGAVERERSGWLECATVHSSLRQMGSTGVFRFVCVSLLFGAVFPIEWDEGTAEFGIRAMECEDCRENRTEFSSFLHPCRDEMEMVPNGAKCLWNVFPSGAVNMTFLLAPTTFYFAPGEARLQIGQGYKDYFESGDSPAGLLATFDQPVEEFTGVTVMGGHAWVQFQVFVEGGVDLFYLAYISNARGTRLEVPASANDGGLTIIVTNRGADVNIDENAQCFAEHDDFEDDMVSAIVAKRPC</sequence>
<dbReference type="AlphaFoldDB" id="A0A7R8XBC8"/>
<evidence type="ECO:0000313" key="2">
    <source>
        <dbReference type="Proteomes" id="UP000677054"/>
    </source>
</evidence>